<feature type="transmembrane region" description="Helical" evidence="7">
    <location>
        <begin position="341"/>
        <end position="369"/>
    </location>
</feature>
<proteinExistence type="inferred from homology"/>
<gene>
    <name evidence="10" type="primary">LOC108565781</name>
</gene>
<dbReference type="GeneID" id="108565781"/>
<evidence type="ECO:0000313" key="10">
    <source>
        <dbReference type="RefSeq" id="XP_017780884.1"/>
    </source>
</evidence>
<feature type="transmembrane region" description="Helical" evidence="7">
    <location>
        <begin position="463"/>
        <end position="485"/>
    </location>
</feature>
<feature type="domain" description="Amino acid transporter transmembrane" evidence="8">
    <location>
        <begin position="128"/>
        <end position="468"/>
    </location>
</feature>
<feature type="transmembrane region" description="Helical" evidence="7">
    <location>
        <begin position="300"/>
        <end position="321"/>
    </location>
</feature>
<comment type="subcellular location">
    <subcellularLocation>
        <location evidence="1">Membrane</location>
        <topology evidence="1">Multi-pass membrane protein</topology>
    </subcellularLocation>
</comment>
<feature type="transmembrane region" description="Helical" evidence="7">
    <location>
        <begin position="420"/>
        <end position="438"/>
    </location>
</feature>
<evidence type="ECO:0000259" key="8">
    <source>
        <dbReference type="Pfam" id="PF01490"/>
    </source>
</evidence>
<dbReference type="SUPFAM" id="SSF81665">
    <property type="entry name" value="Calcium ATPase, transmembrane domain M"/>
    <property type="match status" value="1"/>
</dbReference>
<keyword evidence="9" id="KW-1185">Reference proteome</keyword>
<dbReference type="RefSeq" id="XP_017780884.1">
    <property type="nucleotide sequence ID" value="XM_017925395.1"/>
</dbReference>
<feature type="transmembrane region" description="Helical" evidence="7">
    <location>
        <begin position="43"/>
        <end position="65"/>
    </location>
</feature>
<evidence type="ECO:0000256" key="7">
    <source>
        <dbReference type="SAM" id="Phobius"/>
    </source>
</evidence>
<protein>
    <submittedName>
        <fullName evidence="10">Transmembrane protein 104 homolog</fullName>
    </submittedName>
</protein>
<comment type="similarity">
    <text evidence="6">Belongs to the TMEM104 family.</text>
</comment>
<feature type="domain" description="Amino acid transporter transmembrane" evidence="8">
    <location>
        <begin position="14"/>
        <end position="69"/>
    </location>
</feature>
<feature type="transmembrane region" description="Helical" evidence="7">
    <location>
        <begin position="199"/>
        <end position="218"/>
    </location>
</feature>
<evidence type="ECO:0000256" key="6">
    <source>
        <dbReference type="ARBA" id="ARBA00038166"/>
    </source>
</evidence>
<feature type="transmembrane region" description="Helical" evidence="7">
    <location>
        <begin position="12"/>
        <end position="37"/>
    </location>
</feature>
<evidence type="ECO:0000256" key="3">
    <source>
        <dbReference type="ARBA" id="ARBA00022989"/>
    </source>
</evidence>
<dbReference type="Pfam" id="PF01490">
    <property type="entry name" value="Aa_trans"/>
    <property type="match status" value="2"/>
</dbReference>
<feature type="transmembrane region" description="Helical" evidence="7">
    <location>
        <begin position="389"/>
        <end position="408"/>
    </location>
</feature>
<reference evidence="10" key="1">
    <citation type="submission" date="2025-08" db="UniProtKB">
        <authorList>
            <consortium name="RefSeq"/>
        </authorList>
    </citation>
    <scope>IDENTIFICATION</scope>
    <source>
        <tissue evidence="10">Whole Larva</tissue>
    </source>
</reference>
<feature type="transmembrane region" description="Helical" evidence="7">
    <location>
        <begin position="263"/>
        <end position="288"/>
    </location>
</feature>
<evidence type="ECO:0000256" key="1">
    <source>
        <dbReference type="ARBA" id="ARBA00004141"/>
    </source>
</evidence>
<organism evidence="9 10">
    <name type="scientific">Nicrophorus vespilloides</name>
    <name type="common">Boreal carrion beetle</name>
    <dbReference type="NCBI Taxonomy" id="110193"/>
    <lineage>
        <taxon>Eukaryota</taxon>
        <taxon>Metazoa</taxon>
        <taxon>Ecdysozoa</taxon>
        <taxon>Arthropoda</taxon>
        <taxon>Hexapoda</taxon>
        <taxon>Insecta</taxon>
        <taxon>Pterygota</taxon>
        <taxon>Neoptera</taxon>
        <taxon>Endopterygota</taxon>
        <taxon>Coleoptera</taxon>
        <taxon>Polyphaga</taxon>
        <taxon>Staphyliniformia</taxon>
        <taxon>Silphidae</taxon>
        <taxon>Nicrophorinae</taxon>
        <taxon>Nicrophorus</taxon>
    </lineage>
</organism>
<dbReference type="PANTHER" id="PTHR16189">
    <property type="entry name" value="TRANSMEMBRANE PROTEIN 104-RELATED"/>
    <property type="match status" value="1"/>
</dbReference>
<dbReference type="InterPro" id="IPR013057">
    <property type="entry name" value="AA_transpt_TM"/>
</dbReference>
<name>A0ABM1N234_NICVS</name>
<feature type="transmembrane region" description="Helical" evidence="7">
    <location>
        <begin position="230"/>
        <end position="251"/>
    </location>
</feature>
<evidence type="ECO:0000313" key="9">
    <source>
        <dbReference type="Proteomes" id="UP000695000"/>
    </source>
</evidence>
<dbReference type="InterPro" id="IPR023298">
    <property type="entry name" value="ATPase_P-typ_TM_dom_sf"/>
</dbReference>
<sequence>MPSSEVASSPEVYSSWVGLIYVFNLIVGTGALTLPSVFAQAGWLLSTLLIIALAFIGYVTVTFIIETMACANATIQVKKLQSHKIDGESEAAVDSETDEEEVTNEETAIMGNRNLRRYYSLNYQVELGEMAGLYFNRVGQILFYISLCIYLYGDLAIYAAAVSKSLCDLVCPNNRSISNSTEDFDIECFHESITKIDLYRIFVGVFALLIGPFTYFNVQKTKYFQLATTSMRWCAFTIMIVLAAVSLIQFGPKGYPPMMNFNGVPALIGASVYSFMCHHSLPGLVAPFSEKRYVLRQLGLDYILICSFYILLSLTGIFAFNKLFDLYTLNFVPNGDNPTNFFMQLIQYFLGMFPIFTLSTSFPIIAITLQNNLKTLFLDPNKMDSYSFVLKRLTFPTLAVAPPIFVAVSTHNLSSLVEFTGSYAGACVQYVVPAFLVYQARKHCKRDIGTATNKYASPFKSSLWVYFVICWSLVCSILVTLNLFAEF</sequence>
<dbReference type="PANTHER" id="PTHR16189:SF0">
    <property type="entry name" value="TRANSMEMBRANE PROTEIN 104"/>
    <property type="match status" value="1"/>
</dbReference>
<keyword evidence="2 7" id="KW-0812">Transmembrane</keyword>
<evidence type="ECO:0000256" key="2">
    <source>
        <dbReference type="ARBA" id="ARBA00022692"/>
    </source>
</evidence>
<keyword evidence="4 7" id="KW-0472">Membrane</keyword>
<dbReference type="Proteomes" id="UP000695000">
    <property type="component" value="Unplaced"/>
</dbReference>
<accession>A0ABM1N234</accession>
<evidence type="ECO:0000256" key="4">
    <source>
        <dbReference type="ARBA" id="ARBA00023136"/>
    </source>
</evidence>
<evidence type="ECO:0000256" key="5">
    <source>
        <dbReference type="ARBA" id="ARBA00023180"/>
    </source>
</evidence>
<keyword evidence="3 7" id="KW-1133">Transmembrane helix</keyword>
<keyword evidence="5" id="KW-0325">Glycoprotein</keyword>
<feature type="transmembrane region" description="Helical" evidence="7">
    <location>
        <begin position="141"/>
        <end position="161"/>
    </location>
</feature>